<dbReference type="InterPro" id="IPR050821">
    <property type="entry name" value="Cytosolic_carboxypeptidase"/>
</dbReference>
<name>A0A820JHK7_9BILA</name>
<accession>A0A820JHK7</accession>
<protein>
    <recommendedName>
        <fullName evidence="2">Cytosolic carboxypeptidase N-terminal domain-containing protein</fullName>
    </recommendedName>
</protein>
<dbReference type="PANTHER" id="PTHR12756:SF4">
    <property type="entry name" value="PEPTIDASE M14 CARBOXYPEPTIDASE A DOMAIN-CONTAINING PROTEIN"/>
    <property type="match status" value="1"/>
</dbReference>
<dbReference type="Pfam" id="PF18027">
    <property type="entry name" value="Pepdidase_M14_N"/>
    <property type="match status" value="1"/>
</dbReference>
<organism evidence="3 4">
    <name type="scientific">Adineta steineri</name>
    <dbReference type="NCBI Taxonomy" id="433720"/>
    <lineage>
        <taxon>Eukaryota</taxon>
        <taxon>Metazoa</taxon>
        <taxon>Spiralia</taxon>
        <taxon>Gnathifera</taxon>
        <taxon>Rotifera</taxon>
        <taxon>Eurotatoria</taxon>
        <taxon>Bdelloidea</taxon>
        <taxon>Adinetida</taxon>
        <taxon>Adinetidae</taxon>
        <taxon>Adineta</taxon>
    </lineage>
</organism>
<dbReference type="InterPro" id="IPR040626">
    <property type="entry name" value="Pepdidase_M14_N"/>
</dbReference>
<gene>
    <name evidence="3" type="ORF">OKA104_LOCUS47454</name>
</gene>
<evidence type="ECO:0000256" key="1">
    <source>
        <dbReference type="ARBA" id="ARBA00001947"/>
    </source>
</evidence>
<dbReference type="Gene3D" id="2.60.40.3120">
    <property type="match status" value="1"/>
</dbReference>
<comment type="cofactor">
    <cofactor evidence="1">
        <name>Zn(2+)</name>
        <dbReference type="ChEBI" id="CHEBI:29105"/>
    </cofactor>
</comment>
<evidence type="ECO:0000313" key="4">
    <source>
        <dbReference type="Proteomes" id="UP000663881"/>
    </source>
</evidence>
<dbReference type="Proteomes" id="UP000663881">
    <property type="component" value="Unassembled WGS sequence"/>
</dbReference>
<evidence type="ECO:0000313" key="3">
    <source>
        <dbReference type="EMBL" id="CAF4324946.1"/>
    </source>
</evidence>
<dbReference type="PANTHER" id="PTHR12756">
    <property type="entry name" value="CYTOSOLIC CARBOXYPEPTIDASE"/>
    <property type="match status" value="1"/>
</dbReference>
<dbReference type="EMBL" id="CAJOAY010018846">
    <property type="protein sequence ID" value="CAF4324946.1"/>
    <property type="molecule type" value="Genomic_DNA"/>
</dbReference>
<feature type="non-terminal residue" evidence="3">
    <location>
        <position position="1"/>
    </location>
</feature>
<reference evidence="3" key="1">
    <citation type="submission" date="2021-02" db="EMBL/GenBank/DDBJ databases">
        <authorList>
            <person name="Nowell W R."/>
        </authorList>
    </citation>
    <scope>NUCLEOTIDE SEQUENCE</scope>
</reference>
<proteinExistence type="predicted"/>
<feature type="domain" description="Cytosolic carboxypeptidase N-terminal" evidence="2">
    <location>
        <begin position="105"/>
        <end position="171"/>
    </location>
</feature>
<dbReference type="AlphaFoldDB" id="A0A820JHK7"/>
<evidence type="ECO:0000259" key="2">
    <source>
        <dbReference type="Pfam" id="PF18027"/>
    </source>
</evidence>
<comment type="caution">
    <text evidence="3">The sequence shown here is derived from an EMBL/GenBank/DDBJ whole genome shotgun (WGS) entry which is preliminary data.</text>
</comment>
<sequence length="174" mass="20859">FLTTEIPVDDHGPFWPLAVPMKHLAPSFSFLLRNENHQTPKEYYYLHNEHFLGTKHQQTFDNQPALQKYTDAFKHPTVIYDMDKTSRKQEPKPIENELICPPLIFESRFEGGNLRHVKRVGQFEYELVLRPDLYTKRHTQWYYFRVQNMIANVTYRLRIINLMKKGSLYNEGKQ</sequence>